<accession>C7DHJ3</accession>
<dbReference type="PANTHER" id="PTHR12595">
    <property type="entry name" value="POS9-ACTIVATING FACTOR FAP7-RELATED"/>
    <property type="match status" value="1"/>
</dbReference>
<dbReference type="EMBL" id="GG697240">
    <property type="protein sequence ID" value="EET90095.1"/>
    <property type="molecule type" value="Genomic_DNA"/>
</dbReference>
<dbReference type="GO" id="GO:0005524">
    <property type="term" value="F:ATP binding"/>
    <property type="evidence" value="ECO:0007669"/>
    <property type="project" value="UniProtKB-KW"/>
</dbReference>
<evidence type="ECO:0000313" key="8">
    <source>
        <dbReference type="Proteomes" id="UP000332487"/>
    </source>
</evidence>
<dbReference type="AlphaFoldDB" id="C7DHJ3"/>
<dbReference type="Proteomes" id="UP000332487">
    <property type="component" value="Unassembled WGS sequence"/>
</dbReference>
<evidence type="ECO:0000256" key="6">
    <source>
        <dbReference type="ARBA" id="ARBA00022840"/>
    </source>
</evidence>
<reference evidence="7 8" key="1">
    <citation type="journal article" date="2009" name="Genome Biol.">
        <title>Community-wide analysis of microbial genome sequence signatures.</title>
        <authorList>
            <person name="Dick G.J."/>
            <person name="Andersson A.F."/>
            <person name="Baker B.J."/>
            <person name="Simmons S.L."/>
            <person name="Thomas B.C."/>
            <person name="Yelton A.P."/>
            <person name="Banfield J.F."/>
        </authorList>
    </citation>
    <scope>NUCLEOTIDE SEQUENCE [LARGE SCALE GENOMIC DNA]</scope>
    <source>
        <strain evidence="7">ARMAN-2</strain>
    </source>
</reference>
<evidence type="ECO:0000256" key="4">
    <source>
        <dbReference type="ARBA" id="ARBA00022741"/>
    </source>
</evidence>
<keyword evidence="8" id="KW-1185">Reference proteome</keyword>
<dbReference type="Pfam" id="PF13238">
    <property type="entry name" value="AAA_18"/>
    <property type="match status" value="1"/>
</dbReference>
<keyword evidence="6" id="KW-0067">ATP-binding</keyword>
<keyword evidence="3" id="KW-0808">Transferase</keyword>
<dbReference type="GO" id="GO:0004017">
    <property type="term" value="F:AMP kinase activity"/>
    <property type="evidence" value="ECO:0007669"/>
    <property type="project" value="InterPro"/>
</dbReference>
<dbReference type="SUPFAM" id="SSF52540">
    <property type="entry name" value="P-loop containing nucleoside triphosphate hydrolases"/>
    <property type="match status" value="1"/>
</dbReference>
<evidence type="ECO:0000256" key="1">
    <source>
        <dbReference type="ARBA" id="ARBA00022517"/>
    </source>
</evidence>
<gene>
    <name evidence="7" type="ORF">UNLARM2_0536</name>
</gene>
<keyword evidence="1" id="KW-0690">Ribosome biogenesis</keyword>
<keyword evidence="2" id="KW-0698">rRNA processing</keyword>
<dbReference type="InterPro" id="IPR020618">
    <property type="entry name" value="Adenyl_kinase_AK6"/>
</dbReference>
<organism evidence="7 8">
    <name type="scientific">Candidatus Micrarchaeum acidiphilum ARMAN-2</name>
    <dbReference type="NCBI Taxonomy" id="425595"/>
    <lineage>
        <taxon>Archaea</taxon>
        <taxon>Candidatus Micrarchaeota</taxon>
        <taxon>Candidatus Micrarchaeia</taxon>
        <taxon>Candidatus Micrarchaeales</taxon>
        <taxon>Candidatus Micrarchaeaceae</taxon>
        <taxon>Candidatus Micrarchaeum</taxon>
    </lineage>
</organism>
<evidence type="ECO:0000256" key="3">
    <source>
        <dbReference type="ARBA" id="ARBA00022679"/>
    </source>
</evidence>
<keyword evidence="5" id="KW-0418">Kinase</keyword>
<keyword evidence="4" id="KW-0547">Nucleotide-binding</keyword>
<evidence type="ECO:0000313" key="7">
    <source>
        <dbReference type="EMBL" id="EET90095.1"/>
    </source>
</evidence>
<evidence type="ECO:0000256" key="2">
    <source>
        <dbReference type="ARBA" id="ARBA00022552"/>
    </source>
</evidence>
<dbReference type="GO" id="GO:0006364">
    <property type="term" value="P:rRNA processing"/>
    <property type="evidence" value="ECO:0007669"/>
    <property type="project" value="UniProtKB-KW"/>
</dbReference>
<sequence length="200" mass="22416">MAKPFLFVTGTPGVGKSYCAARLGKAFNGIKIIEINDVAERYRTYSGKDEYGSRIVRLGALRMRVMHEIERADGIAVIVGHLAPELRIRAGFAIVKRESLKKLAARLKKRRYAKGKIRENLIAEAFDYCGERMAKFADVTCEVDTSKQFDVVARSIIERMEKRAHKVGSSDAMKKLCSGEIKYKLDELAEMALSGNEFGF</sequence>
<dbReference type="InterPro" id="IPR027417">
    <property type="entry name" value="P-loop_NTPase"/>
</dbReference>
<evidence type="ECO:0000256" key="5">
    <source>
        <dbReference type="ARBA" id="ARBA00022777"/>
    </source>
</evidence>
<proteinExistence type="predicted"/>
<protein>
    <recommendedName>
        <fullName evidence="9">Adenylate kinase</fullName>
    </recommendedName>
</protein>
<dbReference type="GO" id="GO:0016887">
    <property type="term" value="F:ATP hydrolysis activity"/>
    <property type="evidence" value="ECO:0007669"/>
    <property type="project" value="InterPro"/>
</dbReference>
<name>C7DHJ3_MICA2</name>
<dbReference type="Gene3D" id="3.40.50.300">
    <property type="entry name" value="P-loop containing nucleotide triphosphate hydrolases"/>
    <property type="match status" value="1"/>
</dbReference>
<evidence type="ECO:0008006" key="9">
    <source>
        <dbReference type="Google" id="ProtNLM"/>
    </source>
</evidence>
<dbReference type="PANTHER" id="PTHR12595:SF0">
    <property type="entry name" value="ADENYLATE KINASE ISOENZYME 6"/>
    <property type="match status" value="1"/>
</dbReference>
<reference evidence="7 8" key="2">
    <citation type="journal article" date="2010" name="Proc. Natl. Acad. Sci. U.S.A.">
        <title>Enigmatic, ultrasmall, uncultivated Archaea.</title>
        <authorList>
            <person name="Baker B.J."/>
            <person name="Comolli L.R."/>
            <person name="Dick G.J."/>
            <person name="Hauser L.J."/>
            <person name="Hyatt D."/>
            <person name="Dill B.D."/>
            <person name="Land M.L."/>
            <person name="Verberkmoes N.C."/>
            <person name="Hettich R.L."/>
            <person name="Banfield J.F."/>
        </authorList>
    </citation>
    <scope>NUCLEOTIDE SEQUENCE [LARGE SCALE GENOMIC DNA]</scope>
    <source>
        <strain evidence="7">ARMAN-2</strain>
    </source>
</reference>